<proteinExistence type="predicted"/>
<dbReference type="EMBL" id="VFQX01000035">
    <property type="protein sequence ID" value="KAF0977233.1"/>
    <property type="molecule type" value="Genomic_DNA"/>
</dbReference>
<dbReference type="OrthoDB" id="10363344at2759"/>
<feature type="region of interest" description="Disordered" evidence="3">
    <location>
        <begin position="918"/>
        <end position="958"/>
    </location>
</feature>
<dbReference type="AlphaFoldDB" id="A0A6A5BH64"/>
<evidence type="ECO:0000256" key="3">
    <source>
        <dbReference type="SAM" id="MobiDB-lite"/>
    </source>
</evidence>
<accession>A0A6A5BH64</accession>
<comment type="caution">
    <text evidence="5">The sequence shown here is derived from an EMBL/GenBank/DDBJ whole genome shotgun (WGS) entry which is preliminary data.</text>
</comment>
<keyword evidence="6" id="KW-1185">Reference proteome</keyword>
<feature type="domain" description="EF-hand" evidence="4">
    <location>
        <begin position="1069"/>
        <end position="1104"/>
    </location>
</feature>
<dbReference type="Gene3D" id="1.10.238.10">
    <property type="entry name" value="EF-hand"/>
    <property type="match status" value="4"/>
</dbReference>
<dbReference type="PANTHER" id="PTHR20875">
    <property type="entry name" value="EF-HAND CALCIUM-BINDING DOMAIN-CONTAINING PROTEIN 6-RELATED"/>
    <property type="match status" value="1"/>
</dbReference>
<dbReference type="InterPro" id="IPR011992">
    <property type="entry name" value="EF-hand-dom_pair"/>
</dbReference>
<feature type="domain" description="EF-hand" evidence="4">
    <location>
        <begin position="666"/>
        <end position="701"/>
    </location>
</feature>
<dbReference type="RefSeq" id="XP_044561946.1">
    <property type="nucleotide sequence ID" value="XM_044707239.1"/>
</dbReference>
<dbReference type="SMART" id="SM00054">
    <property type="entry name" value="EFh"/>
    <property type="match status" value="5"/>
</dbReference>
<feature type="region of interest" description="Disordered" evidence="3">
    <location>
        <begin position="382"/>
        <end position="403"/>
    </location>
</feature>
<dbReference type="VEuPathDB" id="AmoebaDB:NF0017320"/>
<feature type="region of interest" description="Disordered" evidence="3">
    <location>
        <begin position="66"/>
        <end position="97"/>
    </location>
</feature>
<dbReference type="PROSITE" id="PS00018">
    <property type="entry name" value="EF_HAND_1"/>
    <property type="match status" value="1"/>
</dbReference>
<feature type="compositionally biased region" description="Polar residues" evidence="3">
    <location>
        <begin position="1030"/>
        <end position="1039"/>
    </location>
</feature>
<keyword evidence="1" id="KW-0106">Calcium</keyword>
<keyword evidence="2" id="KW-0175">Coiled coil</keyword>
<dbReference type="InterPro" id="IPR018247">
    <property type="entry name" value="EF_Hand_1_Ca_BS"/>
</dbReference>
<feature type="region of interest" description="Disordered" evidence="3">
    <location>
        <begin position="534"/>
        <end position="554"/>
    </location>
</feature>
<name>A0A6A5BH64_NAEFO</name>
<dbReference type="GO" id="GO:0005509">
    <property type="term" value="F:calcium ion binding"/>
    <property type="evidence" value="ECO:0007669"/>
    <property type="project" value="InterPro"/>
</dbReference>
<feature type="region of interest" description="Disordered" evidence="3">
    <location>
        <begin position="1021"/>
        <end position="1057"/>
    </location>
</feature>
<evidence type="ECO:0000259" key="4">
    <source>
        <dbReference type="PROSITE" id="PS50222"/>
    </source>
</evidence>
<dbReference type="OMA" id="CGFENTE"/>
<reference evidence="5 6" key="1">
    <citation type="journal article" date="2019" name="Sci. Rep.">
        <title>Nanopore sequencing improves the draft genome of the human pathogenic amoeba Naegleria fowleri.</title>
        <authorList>
            <person name="Liechti N."/>
            <person name="Schurch N."/>
            <person name="Bruggmann R."/>
            <person name="Wittwer M."/>
        </authorList>
    </citation>
    <scope>NUCLEOTIDE SEQUENCE [LARGE SCALE GENOMIC DNA]</scope>
    <source>
        <strain evidence="5 6">ATCC 30894</strain>
    </source>
</reference>
<feature type="coiled-coil region" evidence="2">
    <location>
        <begin position="429"/>
        <end position="459"/>
    </location>
</feature>
<dbReference type="Proteomes" id="UP000444721">
    <property type="component" value="Unassembled WGS sequence"/>
</dbReference>
<sequence>MEQLRKEFQRYDAFGDGRCDPSQFRNVLSKFGVTNGVNNVIKRFISNGRVDYREFLGYFEQSRKEKASLPPSKQQTTTSSHQANENSISSPRTPTYTLDKKATNQESLEIKLFNFRKTIEKELKKIDQQNTGLVAKDSFTHVLGKCGFENTEAINTIVGSVGKGEHVNYELFLSLIGPNNNELHPSINLPQRGVRNDRKVFHELNSSFYDQLKHNDPLNCGLIDENLFKNVVVNNFPSNYLPSLNEKIKECTSEGRVDYNQFVVKMLEEKKSANPEYSPRGIKTYPTKSSEVLDAQLNPDAKPRFEGSLATFPKKDSVRDILTFNPEVHVEMQQKKRYNSPTFKSEFSLGVASEESKASKILPSPLKSPLLQFSEYEKEEKKYGKKISPHKELTKERTPSKKHFQATVIDESDDNPLCNPLSESSYNQIQEMKRKSYELREAINKVRDELKKNKTLKNHLNDSLDTFGEISSTDMKTMILKSGVGLSEDQLNYVINKCDRNKDGFIDYYDFNTLMVGVGESAFETHLLHNGLLKQGTEEKKPKPKKQFPDVPTFKDQIQVGTKQEVNPFPVSKLDYKISSEEVFEQKQVQSVDDQKSDILCEPSQTIVQEKHEVEEQSSPPPHVTESEANISVVPPSPALSSKHTEFSTKVNSKLLAFTVADKLKSLAPSMQKAFKTFSLDKDGTISQKEFYNGLTKMGITISPDEVDSLISGITKDKKLNFSNFSKLVDSSYWGYNKHQKLVDETSPRRSSKEEEIINKRIRAELIENTGMKPIQIRESIRCLDNEKQLSLSPEKFRKALQSINPSLPDWILDRAVRTSELDNGRCDYNKFLRDIGIKLPDDTNMFKHLQQAVPKRDIFRVEDKVDALDLKSLNRVPNDVEVIIDCQTPRKDEQTLEKSMGKKKTILLNSSISDLLENENATSPRMTPKGVRYSSTPPSRNPLFGEESSSSGIKVGYSSKPKEEAVSSKKVFEKDHSLSSGIGSFVNDVPEIHSPRKMLNLQLNSSLDLSGNLPITLPEKKSSKKLYSQRHNTEISTMENREPQSPRSKQSQHVKPETRELLFSKMEEHHKSAKDAFRKMDSANKGSLSVEDVQRVFKDMNVHVTKDEIKKVFNLEDKGNAQPIKFGQFASTFKPAEIAKNETPISPRTKIAPHNQSSLGYLLKGEGKSTQETRSRSVPNRRDMFRSLSGNIISWQE</sequence>
<dbReference type="SUPFAM" id="SSF47473">
    <property type="entry name" value="EF-hand"/>
    <property type="match status" value="3"/>
</dbReference>
<feature type="compositionally biased region" description="Low complexity" evidence="3">
    <location>
        <begin position="949"/>
        <end position="958"/>
    </location>
</feature>
<gene>
    <name evidence="5" type="ORF">FDP41_003886</name>
</gene>
<dbReference type="PROSITE" id="PS50222">
    <property type="entry name" value="EF_HAND_2"/>
    <property type="match status" value="3"/>
</dbReference>
<evidence type="ECO:0000256" key="2">
    <source>
        <dbReference type="SAM" id="Coils"/>
    </source>
</evidence>
<evidence type="ECO:0000256" key="1">
    <source>
        <dbReference type="ARBA" id="ARBA00022837"/>
    </source>
</evidence>
<dbReference type="InterPro" id="IPR052603">
    <property type="entry name" value="EFCB6"/>
</dbReference>
<feature type="compositionally biased region" description="Basic and acidic residues" evidence="3">
    <location>
        <begin position="389"/>
        <end position="399"/>
    </location>
</feature>
<dbReference type="VEuPathDB" id="AmoebaDB:NfTy_063640"/>
<dbReference type="GeneID" id="68111104"/>
<dbReference type="PANTHER" id="PTHR20875:SF0">
    <property type="entry name" value="GH12158P"/>
    <property type="match status" value="1"/>
</dbReference>
<dbReference type="VEuPathDB" id="AmoebaDB:NF0017330"/>
<dbReference type="CDD" id="cd00051">
    <property type="entry name" value="EFh"/>
    <property type="match status" value="2"/>
</dbReference>
<feature type="domain" description="EF-hand" evidence="4">
    <location>
        <begin position="486"/>
        <end position="521"/>
    </location>
</feature>
<evidence type="ECO:0000313" key="6">
    <source>
        <dbReference type="Proteomes" id="UP000444721"/>
    </source>
</evidence>
<feature type="region of interest" description="Disordered" evidence="3">
    <location>
        <begin position="610"/>
        <end position="645"/>
    </location>
</feature>
<dbReference type="InterPro" id="IPR002048">
    <property type="entry name" value="EF_hand_dom"/>
</dbReference>
<feature type="compositionally biased region" description="Polar residues" evidence="3">
    <location>
        <begin position="71"/>
        <end position="96"/>
    </location>
</feature>
<evidence type="ECO:0000313" key="5">
    <source>
        <dbReference type="EMBL" id="KAF0977233.1"/>
    </source>
</evidence>
<protein>
    <recommendedName>
        <fullName evidence="4">EF-hand domain-containing protein</fullName>
    </recommendedName>
</protein>
<dbReference type="VEuPathDB" id="AmoebaDB:FDP41_003886"/>
<organism evidence="5 6">
    <name type="scientific">Naegleria fowleri</name>
    <name type="common">Brain eating amoeba</name>
    <dbReference type="NCBI Taxonomy" id="5763"/>
    <lineage>
        <taxon>Eukaryota</taxon>
        <taxon>Discoba</taxon>
        <taxon>Heterolobosea</taxon>
        <taxon>Tetramitia</taxon>
        <taxon>Eutetramitia</taxon>
        <taxon>Vahlkampfiidae</taxon>
        <taxon>Naegleria</taxon>
    </lineage>
</organism>